<sequence>MNNAHDQTTQDTREKKGFPLSPKQVVGVVLLLLVAIFCAQNTGDTTIKLFGGETESPLWVWLLGVLALGVLIGILLPVGRKKD</sequence>
<dbReference type="Pfam" id="PF06305">
    <property type="entry name" value="LapA_dom"/>
    <property type="match status" value="1"/>
</dbReference>
<keyword evidence="1" id="KW-1003">Cell membrane</keyword>
<dbReference type="EMBL" id="JBHMDG010000008">
    <property type="protein sequence ID" value="MFB9312740.1"/>
    <property type="molecule type" value="Genomic_DNA"/>
</dbReference>
<dbReference type="InterPro" id="IPR010445">
    <property type="entry name" value="LapA_dom"/>
</dbReference>
<feature type="transmembrane region" description="Helical" evidence="5">
    <location>
        <begin position="25"/>
        <end position="43"/>
    </location>
</feature>
<keyword evidence="4 5" id="KW-0472">Membrane</keyword>
<gene>
    <name evidence="7" type="ORF">ACFFRI_06755</name>
</gene>
<name>A0ABV5KA72_9ACTN</name>
<evidence type="ECO:0000256" key="5">
    <source>
        <dbReference type="SAM" id="Phobius"/>
    </source>
</evidence>
<evidence type="ECO:0000313" key="7">
    <source>
        <dbReference type="EMBL" id="MFB9312740.1"/>
    </source>
</evidence>
<accession>A0ABV5KA72</accession>
<dbReference type="Proteomes" id="UP001589750">
    <property type="component" value="Unassembled WGS sequence"/>
</dbReference>
<protein>
    <submittedName>
        <fullName evidence="7">Lipopolysaccharide assembly protein LapA domain-containing protein</fullName>
    </submittedName>
</protein>
<reference evidence="7 8" key="1">
    <citation type="submission" date="2024-09" db="EMBL/GenBank/DDBJ databases">
        <authorList>
            <person name="Sun Q."/>
            <person name="Mori K."/>
        </authorList>
    </citation>
    <scope>NUCLEOTIDE SEQUENCE [LARGE SCALE GENOMIC DNA]</scope>
    <source>
        <strain evidence="7 8">JCM 9626</strain>
    </source>
</reference>
<organism evidence="7 8">
    <name type="scientific">Nocardioides plantarum</name>
    <dbReference type="NCBI Taxonomy" id="29299"/>
    <lineage>
        <taxon>Bacteria</taxon>
        <taxon>Bacillati</taxon>
        <taxon>Actinomycetota</taxon>
        <taxon>Actinomycetes</taxon>
        <taxon>Propionibacteriales</taxon>
        <taxon>Nocardioidaceae</taxon>
        <taxon>Nocardioides</taxon>
    </lineage>
</organism>
<keyword evidence="3 5" id="KW-1133">Transmembrane helix</keyword>
<comment type="caution">
    <text evidence="7">The sequence shown here is derived from an EMBL/GenBank/DDBJ whole genome shotgun (WGS) entry which is preliminary data.</text>
</comment>
<feature type="transmembrane region" description="Helical" evidence="5">
    <location>
        <begin position="58"/>
        <end position="78"/>
    </location>
</feature>
<evidence type="ECO:0000256" key="3">
    <source>
        <dbReference type="ARBA" id="ARBA00022989"/>
    </source>
</evidence>
<proteinExistence type="predicted"/>
<keyword evidence="2 5" id="KW-0812">Transmembrane</keyword>
<evidence type="ECO:0000256" key="2">
    <source>
        <dbReference type="ARBA" id="ARBA00022692"/>
    </source>
</evidence>
<evidence type="ECO:0000256" key="1">
    <source>
        <dbReference type="ARBA" id="ARBA00022475"/>
    </source>
</evidence>
<feature type="domain" description="Lipopolysaccharide assembly protein A" evidence="6">
    <location>
        <begin position="40"/>
        <end position="76"/>
    </location>
</feature>
<evidence type="ECO:0000313" key="8">
    <source>
        <dbReference type="Proteomes" id="UP001589750"/>
    </source>
</evidence>
<dbReference type="RefSeq" id="WP_140008093.1">
    <property type="nucleotide sequence ID" value="NZ_JBHMDG010000008.1"/>
</dbReference>
<keyword evidence="8" id="KW-1185">Reference proteome</keyword>
<evidence type="ECO:0000259" key="6">
    <source>
        <dbReference type="Pfam" id="PF06305"/>
    </source>
</evidence>
<evidence type="ECO:0000256" key="4">
    <source>
        <dbReference type="ARBA" id="ARBA00023136"/>
    </source>
</evidence>